<reference evidence="1" key="1">
    <citation type="submission" date="2021-12" db="EMBL/GenBank/DDBJ databases">
        <title>Curvularia clavata genome.</title>
        <authorList>
            <person name="Cao Y."/>
        </authorList>
    </citation>
    <scope>NUCLEOTIDE SEQUENCE</scope>
    <source>
        <strain evidence="1">Yc1106</strain>
    </source>
</reference>
<protein>
    <submittedName>
        <fullName evidence="1">Uncharacterized protein</fullName>
    </submittedName>
</protein>
<proteinExistence type="predicted"/>
<gene>
    <name evidence="1" type="ORF">yc1106_07407</name>
</gene>
<dbReference type="VEuPathDB" id="FungiDB:yc1106_07407"/>
<evidence type="ECO:0000313" key="2">
    <source>
        <dbReference type="Proteomes" id="UP001056012"/>
    </source>
</evidence>
<keyword evidence="2" id="KW-1185">Reference proteome</keyword>
<dbReference type="Proteomes" id="UP001056012">
    <property type="component" value="Chromosome 5"/>
</dbReference>
<sequence>MGAKDDYRKGRHCDYTPFKEPIRQEDDDPRPLVQHYDTCFHADITSRGASELLQATAACVSSGGAPTEASKLSEVVYDMLDLGDVDLPWALAEFGPCIQQWCPVFPTTYLTGGIDDLAQQGPRRDKLRQPLLLLCLWLVTRRTCMQEDHTTQCQLYRTLKQILALLQPEEHIGLETLQISMLLAVYEVGHGMSKQAFQTLSASVSMLKLLDLSNPNPTLKHNLSWLKSSILMLDNTLSITALSLGFPLTILPSDPLSLSLASTLAPTIPPPPPTTDATSPRKVHIRSAVAIATSHVLSYLHTLTHNLPLSASYADVDSKINTCINLLIDKPQPHSWLHCDAIALAFCAHILLQATQTRYLHSAVATHVLPSAEHLKAHLALSVSRRMAWDMVRVGMQRIGSEEEIAELPFAGLCCVVRAGLAVLETDKWVEERDGEGRGVATSEEVRVFRRLVEWFGKRWGVGKGYLARVDEVLERRGLRV</sequence>
<dbReference type="AlphaFoldDB" id="A0A9Q8ZH99"/>
<dbReference type="EMBL" id="CP089278">
    <property type="protein sequence ID" value="USP80133.1"/>
    <property type="molecule type" value="Genomic_DNA"/>
</dbReference>
<dbReference type="CDD" id="cd12148">
    <property type="entry name" value="fungal_TF_MHR"/>
    <property type="match status" value="1"/>
</dbReference>
<evidence type="ECO:0000313" key="1">
    <source>
        <dbReference type="EMBL" id="USP80133.1"/>
    </source>
</evidence>
<accession>A0A9Q8ZH99</accession>
<organism evidence="1 2">
    <name type="scientific">Curvularia clavata</name>
    <dbReference type="NCBI Taxonomy" id="95742"/>
    <lineage>
        <taxon>Eukaryota</taxon>
        <taxon>Fungi</taxon>
        <taxon>Dikarya</taxon>
        <taxon>Ascomycota</taxon>
        <taxon>Pezizomycotina</taxon>
        <taxon>Dothideomycetes</taxon>
        <taxon>Pleosporomycetidae</taxon>
        <taxon>Pleosporales</taxon>
        <taxon>Pleosporineae</taxon>
        <taxon>Pleosporaceae</taxon>
        <taxon>Curvularia</taxon>
    </lineage>
</organism>
<dbReference type="OrthoDB" id="3862662at2759"/>
<name>A0A9Q8ZH99_CURCL</name>